<reference evidence="1" key="1">
    <citation type="journal article" date="2021" name="Proc. Natl. Acad. Sci. U.S.A.">
        <title>A Catalog of Tens of Thousands of Viruses from Human Metagenomes Reveals Hidden Associations with Chronic Diseases.</title>
        <authorList>
            <person name="Tisza M.J."/>
            <person name="Buck C.B."/>
        </authorList>
    </citation>
    <scope>NUCLEOTIDE SEQUENCE</scope>
    <source>
        <strain evidence="1">Ct6F13</strain>
    </source>
</reference>
<sequence length="143" mass="16684">MIIDSIRKFIRTCPYLQEFNGAVKVNVDYLGEESTMYSIEETPCDPIIKKYVDGSSIRKFEFIFCSRESYGPDVLQNISNCGFYEDFANWIEEENIKGNLPDLNDKECRTIECLTTGYAFQTDVDKARYQIQMRITYFQKGGR</sequence>
<name>A0A8S5LJG8_9CAUD</name>
<dbReference type="EMBL" id="BK015859">
    <property type="protein sequence ID" value="DAD70057.1"/>
    <property type="molecule type" value="Genomic_DNA"/>
</dbReference>
<protein>
    <submittedName>
        <fullName evidence="1">Minor capsid protein from bacteriophage</fullName>
    </submittedName>
</protein>
<accession>A0A8S5LJG8</accession>
<proteinExistence type="predicted"/>
<organism evidence="1">
    <name type="scientific">Myoviridae sp. ct6F13</name>
    <dbReference type="NCBI Taxonomy" id="2827602"/>
    <lineage>
        <taxon>Viruses</taxon>
        <taxon>Duplodnaviria</taxon>
        <taxon>Heunggongvirae</taxon>
        <taxon>Uroviricota</taxon>
        <taxon>Caudoviricetes</taxon>
    </lineage>
</organism>
<evidence type="ECO:0000313" key="1">
    <source>
        <dbReference type="EMBL" id="DAD70057.1"/>
    </source>
</evidence>